<keyword evidence="4" id="KW-1185">Reference proteome</keyword>
<feature type="domain" description="EB" evidence="2">
    <location>
        <begin position="118"/>
        <end position="152"/>
    </location>
</feature>
<gene>
    <name evidence="3" type="ORF">HICCMSTLAB_LOCUS5471</name>
</gene>
<feature type="signal peptide" evidence="1">
    <location>
        <begin position="1"/>
        <end position="18"/>
    </location>
</feature>
<feature type="chain" id="PRO_5035188250" description="EB domain-containing protein" evidence="1">
    <location>
        <begin position="19"/>
        <end position="174"/>
    </location>
</feature>
<evidence type="ECO:0000313" key="4">
    <source>
        <dbReference type="Proteomes" id="UP000786811"/>
    </source>
</evidence>
<comment type="caution">
    <text evidence="3">The sequence shown here is derived from an EMBL/GenBank/DDBJ whole genome shotgun (WGS) entry which is preliminary data.</text>
</comment>
<dbReference type="Pfam" id="PF01683">
    <property type="entry name" value="EB"/>
    <property type="match status" value="1"/>
</dbReference>
<sequence length="174" mass="19440">MKILVIAFGLLLVASILGAKFNYPDRLFGVTNGVGGYCDRQRGCENVRNSECFRGKCKCLTNYRPSRPWGESICKGIISAICESDDDCLNLDQVSCIFNTCQNFTKFLESDAEVTKLYRATALGSRCKTNEHCSNLNNSICVAGKCDCIDGYGISFLASCEPLDRRFCRYRKRC</sequence>
<protein>
    <recommendedName>
        <fullName evidence="2">EB domain-containing protein</fullName>
    </recommendedName>
</protein>
<evidence type="ECO:0000313" key="3">
    <source>
        <dbReference type="EMBL" id="CAG5090049.1"/>
    </source>
</evidence>
<name>A0A8J2MGD1_COTCN</name>
<keyword evidence="1" id="KW-0732">Signal</keyword>
<dbReference type="AlphaFoldDB" id="A0A8J2MGD1"/>
<proteinExistence type="predicted"/>
<organism evidence="3 4">
    <name type="scientific">Cotesia congregata</name>
    <name type="common">Parasitoid wasp</name>
    <name type="synonym">Apanteles congregatus</name>
    <dbReference type="NCBI Taxonomy" id="51543"/>
    <lineage>
        <taxon>Eukaryota</taxon>
        <taxon>Metazoa</taxon>
        <taxon>Ecdysozoa</taxon>
        <taxon>Arthropoda</taxon>
        <taxon>Hexapoda</taxon>
        <taxon>Insecta</taxon>
        <taxon>Pterygota</taxon>
        <taxon>Neoptera</taxon>
        <taxon>Endopterygota</taxon>
        <taxon>Hymenoptera</taxon>
        <taxon>Apocrita</taxon>
        <taxon>Ichneumonoidea</taxon>
        <taxon>Braconidae</taxon>
        <taxon>Microgastrinae</taxon>
        <taxon>Cotesia</taxon>
    </lineage>
</organism>
<dbReference type="InterPro" id="IPR006149">
    <property type="entry name" value="EB_dom"/>
</dbReference>
<dbReference type="EMBL" id="CAJNRD030001119">
    <property type="protein sequence ID" value="CAG5090049.1"/>
    <property type="molecule type" value="Genomic_DNA"/>
</dbReference>
<evidence type="ECO:0000259" key="2">
    <source>
        <dbReference type="Pfam" id="PF01683"/>
    </source>
</evidence>
<accession>A0A8J2MGD1</accession>
<dbReference type="Proteomes" id="UP000786811">
    <property type="component" value="Unassembled WGS sequence"/>
</dbReference>
<reference evidence="3" key="1">
    <citation type="submission" date="2021-04" db="EMBL/GenBank/DDBJ databases">
        <authorList>
            <person name="Chebbi M.A.C M."/>
        </authorList>
    </citation>
    <scope>NUCLEOTIDE SEQUENCE</scope>
</reference>
<evidence type="ECO:0000256" key="1">
    <source>
        <dbReference type="SAM" id="SignalP"/>
    </source>
</evidence>